<dbReference type="Pfam" id="PF04221">
    <property type="entry name" value="RelB"/>
    <property type="match status" value="1"/>
</dbReference>
<dbReference type="GO" id="GO:0006355">
    <property type="term" value="P:regulation of DNA-templated transcription"/>
    <property type="evidence" value="ECO:0007669"/>
    <property type="project" value="InterPro"/>
</dbReference>
<sequence>MSSTKSRSKSEVRVTVQARIDKQTKDAAMAAFKAMGMDMSTGISIYLNQVAHDQRMPFTPSAADPLDATLADALADVKAGRVEHADNYAAYKAAMDKL</sequence>
<evidence type="ECO:0000313" key="4">
    <source>
        <dbReference type="Proteomes" id="UP000051790"/>
    </source>
</evidence>
<dbReference type="OrthoDB" id="9808267at2"/>
<proteinExistence type="inferred from homology"/>
<dbReference type="RefSeq" id="WP_054716830.1">
    <property type="nucleotide sequence ID" value="NZ_AZEU01000091.1"/>
</dbReference>
<comment type="caution">
    <text evidence="3">The sequence shown here is derived from an EMBL/GenBank/DDBJ whole genome shotgun (WGS) entry which is preliminary data.</text>
</comment>
<dbReference type="PANTHER" id="PTHR38781:SF1">
    <property type="entry name" value="ANTITOXIN DINJ-RELATED"/>
    <property type="match status" value="1"/>
</dbReference>
<protein>
    <recommendedName>
        <fullName evidence="5">DNA-damage-inducible protein J</fullName>
    </recommendedName>
</protein>
<dbReference type="NCBIfam" id="TIGR02384">
    <property type="entry name" value="RelB_DinJ"/>
    <property type="match status" value="1"/>
</dbReference>
<keyword evidence="2" id="KW-1277">Toxin-antitoxin system</keyword>
<dbReference type="InterPro" id="IPR007337">
    <property type="entry name" value="RelB/DinJ"/>
</dbReference>
<evidence type="ECO:0008006" key="5">
    <source>
        <dbReference type="Google" id="ProtNLM"/>
    </source>
</evidence>
<organism evidence="3 4">
    <name type="scientific">Lacticaseibacillus manihotivorans DSM 13343 = JCM 12514</name>
    <dbReference type="NCBI Taxonomy" id="1423769"/>
    <lineage>
        <taxon>Bacteria</taxon>
        <taxon>Bacillati</taxon>
        <taxon>Bacillota</taxon>
        <taxon>Bacilli</taxon>
        <taxon>Lactobacillales</taxon>
        <taxon>Lactobacillaceae</taxon>
        <taxon>Lacticaseibacillus</taxon>
    </lineage>
</organism>
<dbReference type="EMBL" id="AZEU01000091">
    <property type="protein sequence ID" value="KRL47887.1"/>
    <property type="molecule type" value="Genomic_DNA"/>
</dbReference>
<dbReference type="AlphaFoldDB" id="A0A0R1QTN4"/>
<evidence type="ECO:0000256" key="1">
    <source>
        <dbReference type="ARBA" id="ARBA00010562"/>
    </source>
</evidence>
<comment type="similarity">
    <text evidence="1">Belongs to the RelB/DinJ antitoxin family.</text>
</comment>
<dbReference type="Proteomes" id="UP000051790">
    <property type="component" value="Unassembled WGS sequence"/>
</dbReference>
<dbReference type="PATRIC" id="fig|1423769.4.peg.214"/>
<accession>A0A0R1QTN4</accession>
<dbReference type="InterPro" id="IPR013321">
    <property type="entry name" value="Arc_rbn_hlx_hlx"/>
</dbReference>
<dbReference type="Gene3D" id="1.10.1220.10">
    <property type="entry name" value="Met repressor-like"/>
    <property type="match status" value="1"/>
</dbReference>
<name>A0A0R1QTN4_9LACO</name>
<dbReference type="GO" id="GO:0006351">
    <property type="term" value="P:DNA-templated transcription"/>
    <property type="evidence" value="ECO:0007669"/>
    <property type="project" value="TreeGrafter"/>
</dbReference>
<keyword evidence="4" id="KW-1185">Reference proteome</keyword>
<evidence type="ECO:0000313" key="3">
    <source>
        <dbReference type="EMBL" id="KRL47887.1"/>
    </source>
</evidence>
<dbReference type="PANTHER" id="PTHR38781">
    <property type="entry name" value="ANTITOXIN DINJ-RELATED"/>
    <property type="match status" value="1"/>
</dbReference>
<reference evidence="3 4" key="1">
    <citation type="journal article" date="2015" name="Genome Announc.">
        <title>Expanding the biotechnology potential of lactobacilli through comparative genomics of 213 strains and associated genera.</title>
        <authorList>
            <person name="Sun Z."/>
            <person name="Harris H.M."/>
            <person name="McCann A."/>
            <person name="Guo C."/>
            <person name="Argimon S."/>
            <person name="Zhang W."/>
            <person name="Yang X."/>
            <person name="Jeffery I.B."/>
            <person name="Cooney J.C."/>
            <person name="Kagawa T.F."/>
            <person name="Liu W."/>
            <person name="Song Y."/>
            <person name="Salvetti E."/>
            <person name="Wrobel A."/>
            <person name="Rasinkangas P."/>
            <person name="Parkhill J."/>
            <person name="Rea M.C."/>
            <person name="O'Sullivan O."/>
            <person name="Ritari J."/>
            <person name="Douillard F.P."/>
            <person name="Paul Ross R."/>
            <person name="Yang R."/>
            <person name="Briner A.E."/>
            <person name="Felis G.E."/>
            <person name="de Vos W.M."/>
            <person name="Barrangou R."/>
            <person name="Klaenhammer T.R."/>
            <person name="Caufield P.W."/>
            <person name="Cui Y."/>
            <person name="Zhang H."/>
            <person name="O'Toole P.W."/>
        </authorList>
    </citation>
    <scope>NUCLEOTIDE SEQUENCE [LARGE SCALE GENOMIC DNA]</scope>
    <source>
        <strain evidence="3 4">DSM 13343</strain>
    </source>
</reference>
<gene>
    <name evidence="3" type="ORF">FD01_GL000197</name>
</gene>
<evidence type="ECO:0000256" key="2">
    <source>
        <dbReference type="ARBA" id="ARBA00022649"/>
    </source>
</evidence>